<reference evidence="9" key="1">
    <citation type="submission" date="2020-09" db="EMBL/GenBank/DDBJ databases">
        <title>Genome seq and assembly of Tianweitania sp.</title>
        <authorList>
            <person name="Chhetri G."/>
        </authorList>
    </citation>
    <scope>NUCLEOTIDE SEQUENCE</scope>
    <source>
        <strain evidence="9">Rool2</strain>
    </source>
</reference>
<feature type="transmembrane region" description="Helical" evidence="8">
    <location>
        <begin position="354"/>
        <end position="373"/>
    </location>
</feature>
<gene>
    <name evidence="9" type="ORF">ICI42_08295</name>
</gene>
<feature type="transmembrane region" description="Helical" evidence="8">
    <location>
        <begin position="327"/>
        <end position="348"/>
    </location>
</feature>
<feature type="transmembrane region" description="Helical" evidence="8">
    <location>
        <begin position="280"/>
        <end position="298"/>
    </location>
</feature>
<keyword evidence="3" id="KW-0808">Transferase</keyword>
<feature type="transmembrane region" description="Helical" evidence="8">
    <location>
        <begin position="113"/>
        <end position="130"/>
    </location>
</feature>
<feature type="transmembrane region" description="Helical" evidence="8">
    <location>
        <begin position="187"/>
        <end position="206"/>
    </location>
</feature>
<feature type="transmembrane region" description="Helical" evidence="8">
    <location>
        <begin position="256"/>
        <end position="273"/>
    </location>
</feature>
<feature type="transmembrane region" description="Helical" evidence="8">
    <location>
        <begin position="304"/>
        <end position="320"/>
    </location>
</feature>
<evidence type="ECO:0000313" key="10">
    <source>
        <dbReference type="Proteomes" id="UP000643405"/>
    </source>
</evidence>
<evidence type="ECO:0000256" key="5">
    <source>
        <dbReference type="ARBA" id="ARBA00022989"/>
    </source>
</evidence>
<evidence type="ECO:0000256" key="2">
    <source>
        <dbReference type="ARBA" id="ARBA00022475"/>
    </source>
</evidence>
<comment type="caution">
    <text evidence="9">The sequence shown here is derived from an EMBL/GenBank/DDBJ whole genome shotgun (WGS) entry which is preliminary data.</text>
</comment>
<keyword evidence="2" id="KW-1003">Cell membrane</keyword>
<dbReference type="InterPro" id="IPR018584">
    <property type="entry name" value="GT87"/>
</dbReference>
<keyword evidence="5 8" id="KW-1133">Transmembrane helix</keyword>
<dbReference type="Proteomes" id="UP000643405">
    <property type="component" value="Unassembled WGS sequence"/>
</dbReference>
<evidence type="ECO:0000256" key="7">
    <source>
        <dbReference type="ARBA" id="ARBA00024033"/>
    </source>
</evidence>
<name>A0A8J6PJE1_9HYPH</name>
<keyword evidence="4 8" id="KW-0812">Transmembrane</keyword>
<comment type="subcellular location">
    <subcellularLocation>
        <location evidence="1">Cell membrane</location>
        <topology evidence="1">Multi-pass membrane protein</topology>
    </subcellularLocation>
</comment>
<evidence type="ECO:0000256" key="6">
    <source>
        <dbReference type="ARBA" id="ARBA00023136"/>
    </source>
</evidence>
<feature type="transmembrane region" description="Helical" evidence="8">
    <location>
        <begin position="159"/>
        <end position="181"/>
    </location>
</feature>
<feature type="transmembrane region" description="Helical" evidence="8">
    <location>
        <begin position="62"/>
        <end position="80"/>
    </location>
</feature>
<dbReference type="GO" id="GO:0005886">
    <property type="term" value="C:plasma membrane"/>
    <property type="evidence" value="ECO:0007669"/>
    <property type="project" value="UniProtKB-SubCell"/>
</dbReference>
<evidence type="ECO:0000256" key="3">
    <source>
        <dbReference type="ARBA" id="ARBA00022679"/>
    </source>
</evidence>
<evidence type="ECO:0000256" key="1">
    <source>
        <dbReference type="ARBA" id="ARBA00004651"/>
    </source>
</evidence>
<keyword evidence="10" id="KW-1185">Reference proteome</keyword>
<organism evidence="9 10">
    <name type="scientific">Oryzicola mucosus</name>
    <dbReference type="NCBI Taxonomy" id="2767425"/>
    <lineage>
        <taxon>Bacteria</taxon>
        <taxon>Pseudomonadati</taxon>
        <taxon>Pseudomonadota</taxon>
        <taxon>Alphaproteobacteria</taxon>
        <taxon>Hyphomicrobiales</taxon>
        <taxon>Phyllobacteriaceae</taxon>
        <taxon>Oryzicola</taxon>
    </lineage>
</organism>
<dbReference type="AlphaFoldDB" id="A0A8J6PJE1"/>
<feature type="transmembrane region" description="Helical" evidence="8">
    <location>
        <begin position="12"/>
        <end position="29"/>
    </location>
</feature>
<evidence type="ECO:0000256" key="4">
    <source>
        <dbReference type="ARBA" id="ARBA00022692"/>
    </source>
</evidence>
<sequence>MAEIWKKLVDWGGLILWSLVCVIILVLAWQNPDARSVVVNYRFGSEAFLAGQSPYNIKVAMGYLYTPAFAVLYIPFMHLGAHLGDSLWRLFGIAVLTYAVYRQMRRIGNPNPIWFMSCTLFLALPMTAGALRNGQATVLLTGACWLLTLSALEGKKAETFLWASLAIIAKPTAIVMLLLVGALRFRMIPVLILSVVFVLVIPYAFGPFGYINRLNSDFLGLMTAMSVDKSAAFITADFTSPFAEFGMPISTDVATGIRLVAALLTLAAVIWYDRNLDAKLVALVVFVLAAFYMCVFNPRVESSTYAMLAVPCGMAITYIWQTEGRGLFRVLLAGALMAAGLTGIVREVNELLQPWFRSIAVTVITMTVLWWYYSQARRSVQHVRTGAHAAYQAKS</sequence>
<evidence type="ECO:0000313" key="9">
    <source>
        <dbReference type="EMBL" id="MBD0414651.1"/>
    </source>
</evidence>
<dbReference type="GO" id="GO:0016758">
    <property type="term" value="F:hexosyltransferase activity"/>
    <property type="evidence" value="ECO:0007669"/>
    <property type="project" value="InterPro"/>
</dbReference>
<proteinExistence type="inferred from homology"/>
<evidence type="ECO:0000256" key="8">
    <source>
        <dbReference type="SAM" id="Phobius"/>
    </source>
</evidence>
<dbReference type="Pfam" id="PF09594">
    <property type="entry name" value="GT87"/>
    <property type="match status" value="1"/>
</dbReference>
<comment type="similarity">
    <text evidence="7">Belongs to the glycosyltransferase 87 family.</text>
</comment>
<protein>
    <submittedName>
        <fullName evidence="9">DUF2029 domain-containing protein</fullName>
    </submittedName>
</protein>
<dbReference type="RefSeq" id="WP_188164082.1">
    <property type="nucleotide sequence ID" value="NZ_JACVVX010000002.1"/>
</dbReference>
<keyword evidence="6 8" id="KW-0472">Membrane</keyword>
<dbReference type="EMBL" id="JACVVX010000002">
    <property type="protein sequence ID" value="MBD0414651.1"/>
    <property type="molecule type" value="Genomic_DNA"/>
</dbReference>
<accession>A0A8J6PJE1</accession>